<sequence>MIAVELPSDRGWNGAARQRCATKRGKLPGALIGPASARW</sequence>
<dbReference type="KEGG" id="cnc:CNE_2c18970"/>
<gene>
    <name evidence="1" type="ordered locus">CNE_2c18970</name>
</gene>
<accession>F8GRI8</accession>
<name>F8GRI8_CUPNN</name>
<evidence type="ECO:0000313" key="1">
    <source>
        <dbReference type="EMBL" id="AEI80853.1"/>
    </source>
</evidence>
<dbReference type="Proteomes" id="UP000006798">
    <property type="component" value="Chromosome 2"/>
</dbReference>
<evidence type="ECO:0000313" key="2">
    <source>
        <dbReference type="Proteomes" id="UP000006798"/>
    </source>
</evidence>
<reference evidence="1 2" key="1">
    <citation type="journal article" date="2011" name="J. Bacteriol.">
        <title>Complete genome sequence of the type strain Cupriavidus necator N-1.</title>
        <authorList>
            <person name="Poehlein A."/>
            <person name="Kusian B."/>
            <person name="Friedrich B."/>
            <person name="Daniel R."/>
            <person name="Bowien B."/>
        </authorList>
    </citation>
    <scope>NUCLEOTIDE SEQUENCE [LARGE SCALE GENOMIC DNA]</scope>
    <source>
        <strain evidence="2">ATCC 43291 / DSM 13513 / CCUG 52238 / LMG 8453 / N-1</strain>
    </source>
</reference>
<dbReference type="HOGENOM" id="CLU_3308314_0_0_4"/>
<dbReference type="AlphaFoldDB" id="F8GRI8"/>
<dbReference type="EMBL" id="CP002878">
    <property type="protein sequence ID" value="AEI80853.1"/>
    <property type="molecule type" value="Genomic_DNA"/>
</dbReference>
<proteinExistence type="predicted"/>
<organism evidence="1 2">
    <name type="scientific">Cupriavidus necator (strain ATCC 43291 / DSM 13513 / CCUG 52238 / LMG 8453 / N-1)</name>
    <name type="common">Ralstonia eutropha</name>
    <dbReference type="NCBI Taxonomy" id="1042878"/>
    <lineage>
        <taxon>Bacteria</taxon>
        <taxon>Pseudomonadati</taxon>
        <taxon>Pseudomonadota</taxon>
        <taxon>Betaproteobacteria</taxon>
        <taxon>Burkholderiales</taxon>
        <taxon>Burkholderiaceae</taxon>
        <taxon>Cupriavidus</taxon>
    </lineage>
</organism>
<protein>
    <submittedName>
        <fullName evidence="1">Uncharacterized protein</fullName>
    </submittedName>
</protein>